<proteinExistence type="predicted"/>
<protein>
    <submittedName>
        <fullName evidence="2">Uncharacterized protein</fullName>
    </submittedName>
</protein>
<feature type="region of interest" description="Disordered" evidence="1">
    <location>
        <begin position="1"/>
        <end position="24"/>
    </location>
</feature>
<name>A0ABP1NEL3_XYLVO</name>
<evidence type="ECO:0000256" key="1">
    <source>
        <dbReference type="SAM" id="MobiDB-lite"/>
    </source>
</evidence>
<keyword evidence="3" id="KW-1185">Reference proteome</keyword>
<evidence type="ECO:0000313" key="3">
    <source>
        <dbReference type="Proteomes" id="UP001642520"/>
    </source>
</evidence>
<gene>
    <name evidence="2" type="ORF">XYLVIOL_LOCUS3027</name>
</gene>
<comment type="caution">
    <text evidence="2">The sequence shown here is derived from an EMBL/GenBank/DDBJ whole genome shotgun (WGS) entry which is preliminary data.</text>
</comment>
<sequence length="233" mass="26467">MYACPPMPPTPCPPECPPSKPSYDPSAKYYREIGTTVIGNQLIIRMEREKGKSKKSGDWDPPCDCDVVEIQRPTSKEGPKILKGPDNNRILFRVESKSTESRKNNNDSIPQAISYEVGQCKGGSYTNDQCRTFTIYPVLDRPGAQEVHTDRVTDGEENVFMLKVKNKPDSEDRPRRNVELELRTPRPPTPPPQQPEAHEQVSEKIVSPEEIDCTPAAVSREPLRKKKKRRRKK</sequence>
<feature type="compositionally biased region" description="Basic residues" evidence="1">
    <location>
        <begin position="223"/>
        <end position="233"/>
    </location>
</feature>
<dbReference type="Proteomes" id="UP001642520">
    <property type="component" value="Unassembled WGS sequence"/>
</dbReference>
<dbReference type="EMBL" id="CAXAJV020001288">
    <property type="protein sequence ID" value="CAL7938011.1"/>
    <property type="molecule type" value="Genomic_DNA"/>
</dbReference>
<feature type="compositionally biased region" description="Pro residues" evidence="1">
    <location>
        <begin position="185"/>
        <end position="194"/>
    </location>
</feature>
<evidence type="ECO:0000313" key="2">
    <source>
        <dbReference type="EMBL" id="CAL7938011.1"/>
    </source>
</evidence>
<feature type="compositionally biased region" description="Pro residues" evidence="1">
    <location>
        <begin position="1"/>
        <end position="20"/>
    </location>
</feature>
<feature type="region of interest" description="Disordered" evidence="1">
    <location>
        <begin position="163"/>
        <end position="233"/>
    </location>
</feature>
<reference evidence="2 3" key="1">
    <citation type="submission" date="2024-08" db="EMBL/GenBank/DDBJ databases">
        <authorList>
            <person name="Will J Nash"/>
            <person name="Angela Man"/>
            <person name="Seanna McTaggart"/>
            <person name="Kendall Baker"/>
            <person name="Tom Barker"/>
            <person name="Leah Catchpole"/>
            <person name="Alex Durrant"/>
            <person name="Karim Gharbi"/>
            <person name="Naomi Irish"/>
            <person name="Gemy Kaithakottil"/>
            <person name="Debby Ku"/>
            <person name="Aaliyah Providence"/>
            <person name="Felix Shaw"/>
            <person name="David Swarbreck"/>
            <person name="Chris Watkins"/>
            <person name="Ann M. McCartney"/>
            <person name="Giulio Formenti"/>
            <person name="Alice Mouton"/>
            <person name="Noel Vella"/>
            <person name="Bjorn M von Reumont"/>
            <person name="Adriana Vella"/>
            <person name="Wilfried Haerty"/>
        </authorList>
    </citation>
    <scope>NUCLEOTIDE SEQUENCE [LARGE SCALE GENOMIC DNA]</scope>
</reference>
<feature type="compositionally biased region" description="Basic and acidic residues" evidence="1">
    <location>
        <begin position="166"/>
        <end position="184"/>
    </location>
</feature>
<organism evidence="2 3">
    <name type="scientific">Xylocopa violacea</name>
    <name type="common">Violet carpenter bee</name>
    <name type="synonym">Apis violacea</name>
    <dbReference type="NCBI Taxonomy" id="135666"/>
    <lineage>
        <taxon>Eukaryota</taxon>
        <taxon>Metazoa</taxon>
        <taxon>Ecdysozoa</taxon>
        <taxon>Arthropoda</taxon>
        <taxon>Hexapoda</taxon>
        <taxon>Insecta</taxon>
        <taxon>Pterygota</taxon>
        <taxon>Neoptera</taxon>
        <taxon>Endopterygota</taxon>
        <taxon>Hymenoptera</taxon>
        <taxon>Apocrita</taxon>
        <taxon>Aculeata</taxon>
        <taxon>Apoidea</taxon>
        <taxon>Anthophila</taxon>
        <taxon>Apidae</taxon>
        <taxon>Xylocopa</taxon>
        <taxon>Xylocopa</taxon>
    </lineage>
</organism>
<accession>A0ABP1NEL3</accession>